<keyword evidence="5" id="KW-1185">Reference proteome</keyword>
<dbReference type="PROSITE" id="PS50297">
    <property type="entry name" value="ANK_REP_REGION"/>
    <property type="match status" value="1"/>
</dbReference>
<evidence type="ECO:0000313" key="4">
    <source>
        <dbReference type="EMBL" id="KAK8895481.1"/>
    </source>
</evidence>
<dbReference type="PANTHER" id="PTHR24198">
    <property type="entry name" value="ANKYRIN REPEAT AND PROTEIN KINASE DOMAIN-CONTAINING PROTEIN"/>
    <property type="match status" value="1"/>
</dbReference>
<dbReference type="PROSITE" id="PS50088">
    <property type="entry name" value="ANK_REPEAT"/>
    <property type="match status" value="1"/>
</dbReference>
<dbReference type="EMBL" id="JAPFFF010000003">
    <property type="protein sequence ID" value="KAK8895481.1"/>
    <property type="molecule type" value="Genomic_DNA"/>
</dbReference>
<gene>
    <name evidence="4" type="ORF">M9Y10_023947</name>
</gene>
<evidence type="ECO:0008006" key="6">
    <source>
        <dbReference type="Google" id="ProtNLM"/>
    </source>
</evidence>
<feature type="repeat" description="ANK" evidence="3">
    <location>
        <begin position="645"/>
        <end position="668"/>
    </location>
</feature>
<evidence type="ECO:0000313" key="5">
    <source>
        <dbReference type="Proteomes" id="UP001470230"/>
    </source>
</evidence>
<dbReference type="SUPFAM" id="SSF48403">
    <property type="entry name" value="Ankyrin repeat"/>
    <property type="match status" value="1"/>
</dbReference>
<sequence>MEKLPQYYFMNMKDIEEKFVTFLNEQDEFDEHLHIFIEFLQTQGISENKYELKLFLYLIVAICNNSYRSKSFFTKIELIIKNLQEKIQNYFTNFEIFLIFQGNKRLLLLLFKLGILTPTYNIYSIIHNNKKYTDRKYIEYLFLEFEPYMDEKTKKLIHDQIPELQNKTSNDDFSRKRGNGENDDYLCQLIQNDSVVDFITYMEKTNISPQLTIKPSIYETNSFLYNKHPTLIEYSAFYGSIQIFKYLHHRNAKLKESIWPYAIHGKNAEIIQFLEENKIKTIQDSFQYLIVESIKCHHNEIADYFKSNFNPKEKIYINYLIRKALKYYNFAYLTNDDVNNLISSCKNDQKLNVPYYLCKYDYYLFVEYLVNSKSEEIIDINYQYKIYKQPDHCTDIMKCFAIKNGDVSREADIPDLCNLERFIDRYDRINEFSKYKYKVEISNILNIAARKGNIDIIQLLLKCPKIDKNIITKKRYKESKKTLPFIIDYYVITENKTILYEAIESGYEQVFQILLQENKNDVNGKFHKSKVYHDYHSTANLHYGKKTQITLLHYAIKRGCFEITKLLLSNPNLKINSKSIYTINESGGCVCYTSSSKEITKSSLYFAIHTENTKLIQLLLENPQIKINSGISKFNYGWSNKKILQEKTPLYLAVEKQNIEIVKLLLKHPEINIESESYVNNRGGENINKMTALQLASQIENNQIHQLLSSFKKT</sequence>
<dbReference type="InterPro" id="IPR002110">
    <property type="entry name" value="Ankyrin_rpt"/>
</dbReference>
<dbReference type="Pfam" id="PF00023">
    <property type="entry name" value="Ank"/>
    <property type="match status" value="1"/>
</dbReference>
<dbReference type="InterPro" id="IPR036770">
    <property type="entry name" value="Ankyrin_rpt-contain_sf"/>
</dbReference>
<accession>A0ABR2KWJ0</accession>
<dbReference type="Gene3D" id="1.25.40.20">
    <property type="entry name" value="Ankyrin repeat-containing domain"/>
    <property type="match status" value="2"/>
</dbReference>
<dbReference type="Proteomes" id="UP001470230">
    <property type="component" value="Unassembled WGS sequence"/>
</dbReference>
<proteinExistence type="predicted"/>
<dbReference type="Pfam" id="PF12796">
    <property type="entry name" value="Ank_2"/>
    <property type="match status" value="1"/>
</dbReference>
<name>A0ABR2KWJ0_9EUKA</name>
<evidence type="ECO:0000256" key="3">
    <source>
        <dbReference type="PROSITE-ProRule" id="PRU00023"/>
    </source>
</evidence>
<reference evidence="4 5" key="1">
    <citation type="submission" date="2024-04" db="EMBL/GenBank/DDBJ databases">
        <title>Tritrichomonas musculus Genome.</title>
        <authorList>
            <person name="Alves-Ferreira E."/>
            <person name="Grigg M."/>
            <person name="Lorenzi H."/>
            <person name="Galac M."/>
        </authorList>
    </citation>
    <scope>NUCLEOTIDE SEQUENCE [LARGE SCALE GENOMIC DNA]</scope>
    <source>
        <strain evidence="4 5">EAF2021</strain>
    </source>
</reference>
<comment type="caution">
    <text evidence="4">The sequence shown here is derived from an EMBL/GenBank/DDBJ whole genome shotgun (WGS) entry which is preliminary data.</text>
</comment>
<dbReference type="SMART" id="SM00248">
    <property type="entry name" value="ANK"/>
    <property type="match status" value="6"/>
</dbReference>
<protein>
    <recommendedName>
        <fullName evidence="6">DUF3447 domain-containing protein</fullName>
    </recommendedName>
</protein>
<dbReference type="PANTHER" id="PTHR24198:SF165">
    <property type="entry name" value="ANKYRIN REPEAT-CONTAINING PROTEIN-RELATED"/>
    <property type="match status" value="1"/>
</dbReference>
<evidence type="ECO:0000256" key="1">
    <source>
        <dbReference type="ARBA" id="ARBA00022737"/>
    </source>
</evidence>
<organism evidence="4 5">
    <name type="scientific">Tritrichomonas musculus</name>
    <dbReference type="NCBI Taxonomy" id="1915356"/>
    <lineage>
        <taxon>Eukaryota</taxon>
        <taxon>Metamonada</taxon>
        <taxon>Parabasalia</taxon>
        <taxon>Tritrichomonadida</taxon>
        <taxon>Tritrichomonadidae</taxon>
        <taxon>Tritrichomonas</taxon>
    </lineage>
</organism>
<keyword evidence="1" id="KW-0677">Repeat</keyword>
<keyword evidence="2 3" id="KW-0040">ANK repeat</keyword>
<evidence type="ECO:0000256" key="2">
    <source>
        <dbReference type="ARBA" id="ARBA00023043"/>
    </source>
</evidence>